<name>A0A6I3M9I2_9MICO</name>
<evidence type="ECO:0000313" key="1">
    <source>
        <dbReference type="EMBL" id="MTH70119.1"/>
    </source>
</evidence>
<dbReference type="AlphaFoldDB" id="A0A6I3M9I2"/>
<gene>
    <name evidence="1" type="ORF">GJ743_17250</name>
</gene>
<dbReference type="Proteomes" id="UP000433071">
    <property type="component" value="Unassembled WGS sequence"/>
</dbReference>
<sequence length="87" mass="9798">MPHGEIEGRELRRSSGRVLEAMERGEAIMLTRDGHAIGRFIPLSERTFVSRSEFDAGSRMVASIDLDRFRADQEDLGVSTLRDPHSL</sequence>
<evidence type="ECO:0000313" key="2">
    <source>
        <dbReference type="Proteomes" id="UP000433071"/>
    </source>
</evidence>
<dbReference type="RefSeq" id="WP_155053139.1">
    <property type="nucleotide sequence ID" value="NZ_BAAAIB010000010.1"/>
</dbReference>
<keyword evidence="2" id="KW-1185">Reference proteome</keyword>
<protein>
    <submittedName>
        <fullName evidence="1">Prevent-host-death protein</fullName>
    </submittedName>
</protein>
<dbReference type="OrthoDB" id="33091at2"/>
<proteinExistence type="predicted"/>
<organism evidence="1 2">
    <name type="scientific">Agromyces bracchium</name>
    <dbReference type="NCBI Taxonomy" id="88376"/>
    <lineage>
        <taxon>Bacteria</taxon>
        <taxon>Bacillati</taxon>
        <taxon>Actinomycetota</taxon>
        <taxon>Actinomycetes</taxon>
        <taxon>Micrococcales</taxon>
        <taxon>Microbacteriaceae</taxon>
        <taxon>Agromyces</taxon>
    </lineage>
</organism>
<reference evidence="1 2" key="1">
    <citation type="submission" date="2019-11" db="EMBL/GenBank/DDBJ databases">
        <title>Agromyces kandeliae sp. nov., isolated from mangrove soil.</title>
        <authorList>
            <person name="Wang R."/>
        </authorList>
    </citation>
    <scope>NUCLEOTIDE SEQUENCE [LARGE SCALE GENOMIC DNA]</scope>
    <source>
        <strain evidence="1 2">JCM 11433</strain>
    </source>
</reference>
<comment type="caution">
    <text evidence="1">The sequence shown here is derived from an EMBL/GenBank/DDBJ whole genome shotgun (WGS) entry which is preliminary data.</text>
</comment>
<accession>A0A6I3M9I2</accession>
<dbReference type="EMBL" id="WMLB01000042">
    <property type="protein sequence ID" value="MTH70119.1"/>
    <property type="molecule type" value="Genomic_DNA"/>
</dbReference>